<dbReference type="AlphaFoldDB" id="A0ABD3T2E3"/>
<feature type="region of interest" description="Disordered" evidence="1">
    <location>
        <begin position="39"/>
        <end position="98"/>
    </location>
</feature>
<dbReference type="EMBL" id="JBJXBP010000005">
    <property type="protein sequence ID" value="KAL3831092.1"/>
    <property type="molecule type" value="Genomic_DNA"/>
</dbReference>
<organism evidence="2 3">
    <name type="scientific">Penstemon smallii</name>
    <dbReference type="NCBI Taxonomy" id="265156"/>
    <lineage>
        <taxon>Eukaryota</taxon>
        <taxon>Viridiplantae</taxon>
        <taxon>Streptophyta</taxon>
        <taxon>Embryophyta</taxon>
        <taxon>Tracheophyta</taxon>
        <taxon>Spermatophyta</taxon>
        <taxon>Magnoliopsida</taxon>
        <taxon>eudicotyledons</taxon>
        <taxon>Gunneridae</taxon>
        <taxon>Pentapetalae</taxon>
        <taxon>asterids</taxon>
        <taxon>lamiids</taxon>
        <taxon>Lamiales</taxon>
        <taxon>Plantaginaceae</taxon>
        <taxon>Cheloneae</taxon>
        <taxon>Penstemon</taxon>
    </lineage>
</organism>
<dbReference type="Proteomes" id="UP001634393">
    <property type="component" value="Unassembled WGS sequence"/>
</dbReference>
<evidence type="ECO:0000313" key="2">
    <source>
        <dbReference type="EMBL" id="KAL3831092.1"/>
    </source>
</evidence>
<evidence type="ECO:0000256" key="1">
    <source>
        <dbReference type="SAM" id="MobiDB-lite"/>
    </source>
</evidence>
<sequence length="98" mass="10598">MDTNPTQTGVEGHVYQGGFGEHNNQQIRSEGHVYQGRRNAALLGSEGTSQSQPNPPNKINEAPTKGVKAVGPNIACGSKPTKKLKNTMEQGKSRKWKI</sequence>
<gene>
    <name evidence="2" type="ORF">ACJIZ3_019894</name>
</gene>
<accession>A0ABD3T2E3</accession>
<comment type="caution">
    <text evidence="2">The sequence shown here is derived from an EMBL/GenBank/DDBJ whole genome shotgun (WGS) entry which is preliminary data.</text>
</comment>
<reference evidence="2 3" key="1">
    <citation type="submission" date="2024-12" db="EMBL/GenBank/DDBJ databases">
        <title>The unique morphological basis and parallel evolutionary history of personate flowers in Penstemon.</title>
        <authorList>
            <person name="Depatie T.H."/>
            <person name="Wessinger C.A."/>
        </authorList>
    </citation>
    <scope>NUCLEOTIDE SEQUENCE [LARGE SCALE GENOMIC DNA]</scope>
    <source>
        <strain evidence="2">WTNN_2</strain>
        <tissue evidence="2">Leaf</tissue>
    </source>
</reference>
<name>A0ABD3T2E3_9LAMI</name>
<keyword evidence="3" id="KW-1185">Reference proteome</keyword>
<proteinExistence type="predicted"/>
<feature type="region of interest" description="Disordered" evidence="1">
    <location>
        <begin position="1"/>
        <end position="23"/>
    </location>
</feature>
<evidence type="ECO:0000313" key="3">
    <source>
        <dbReference type="Proteomes" id="UP001634393"/>
    </source>
</evidence>
<protein>
    <submittedName>
        <fullName evidence="2">Uncharacterized protein</fullName>
    </submittedName>
</protein>